<comment type="subcellular location">
    <subcellularLocation>
        <location evidence="1">Cytoplasm</location>
        <location evidence="1">Cytoskeleton</location>
    </subcellularLocation>
</comment>
<name>A0ABP0GXC1_CLALP</name>
<dbReference type="Pfam" id="PF00307">
    <property type="entry name" value="CH"/>
    <property type="match status" value="2"/>
</dbReference>
<evidence type="ECO:0000259" key="12">
    <source>
        <dbReference type="PROSITE" id="PS50021"/>
    </source>
</evidence>
<gene>
    <name evidence="13" type="ORF">CVLEPA_LOCUS29454</name>
</gene>
<keyword evidence="6 8" id="KW-0009">Actin-binding</keyword>
<evidence type="ECO:0000313" key="13">
    <source>
        <dbReference type="EMBL" id="CAK8696287.1"/>
    </source>
</evidence>
<feature type="domain" description="Calponin-homology (CH)" evidence="12">
    <location>
        <begin position="180"/>
        <end position="285"/>
    </location>
</feature>
<evidence type="ECO:0000256" key="5">
    <source>
        <dbReference type="ARBA" id="ARBA00022737"/>
    </source>
</evidence>
<dbReference type="InterPro" id="IPR041681">
    <property type="entry name" value="PH_9"/>
</dbReference>
<dbReference type="InterPro" id="IPR036872">
    <property type="entry name" value="CH_dom_sf"/>
</dbReference>
<dbReference type="PROSITE" id="PS50021">
    <property type="entry name" value="CH"/>
    <property type="match status" value="2"/>
</dbReference>
<proteinExistence type="inferred from homology"/>
<feature type="coiled-coil region" evidence="9">
    <location>
        <begin position="464"/>
        <end position="498"/>
    </location>
</feature>
<feature type="domain" description="Calponin-homology (CH)" evidence="12">
    <location>
        <begin position="61"/>
        <end position="165"/>
    </location>
</feature>
<comment type="similarity">
    <text evidence="2 8">Belongs to the spectrin family.</text>
</comment>
<dbReference type="Pfam" id="PF15410">
    <property type="entry name" value="PH_9"/>
    <property type="match status" value="1"/>
</dbReference>
<feature type="compositionally biased region" description="Low complexity" evidence="10">
    <location>
        <begin position="1"/>
        <end position="13"/>
    </location>
</feature>
<reference evidence="13 14" key="1">
    <citation type="submission" date="2024-02" db="EMBL/GenBank/DDBJ databases">
        <authorList>
            <person name="Daric V."/>
            <person name="Darras S."/>
        </authorList>
    </citation>
    <scope>NUCLEOTIDE SEQUENCE [LARGE SCALE GENOMIC DNA]</scope>
</reference>
<evidence type="ECO:0000256" key="3">
    <source>
        <dbReference type="ARBA" id="ARBA00022467"/>
    </source>
</evidence>
<evidence type="ECO:0000256" key="9">
    <source>
        <dbReference type="SAM" id="Coils"/>
    </source>
</evidence>
<evidence type="ECO:0000313" key="14">
    <source>
        <dbReference type="Proteomes" id="UP001642483"/>
    </source>
</evidence>
<accession>A0ABP0GXC1</accession>
<dbReference type="PROSITE" id="PS00020">
    <property type="entry name" value="ACTININ_2"/>
    <property type="match status" value="1"/>
</dbReference>
<keyword evidence="14" id="KW-1185">Reference proteome</keyword>
<feature type="compositionally biased region" description="Basic residues" evidence="10">
    <location>
        <begin position="2330"/>
        <end position="2344"/>
    </location>
</feature>
<dbReference type="InterPro" id="IPR016343">
    <property type="entry name" value="Spectrin_bsu"/>
</dbReference>
<dbReference type="Proteomes" id="UP001642483">
    <property type="component" value="Unassembled WGS sequence"/>
</dbReference>
<evidence type="ECO:0000256" key="1">
    <source>
        <dbReference type="ARBA" id="ARBA00004245"/>
    </source>
</evidence>
<feature type="region of interest" description="Disordered" evidence="10">
    <location>
        <begin position="1"/>
        <end position="36"/>
    </location>
</feature>
<evidence type="ECO:0000259" key="11">
    <source>
        <dbReference type="PROSITE" id="PS50003"/>
    </source>
</evidence>
<evidence type="ECO:0000256" key="2">
    <source>
        <dbReference type="ARBA" id="ARBA00006826"/>
    </source>
</evidence>
<feature type="coiled-coil region" evidence="9">
    <location>
        <begin position="1333"/>
        <end position="1367"/>
    </location>
</feature>
<feature type="coiled-coil region" evidence="9">
    <location>
        <begin position="1003"/>
        <end position="1044"/>
    </location>
</feature>
<dbReference type="Gene3D" id="1.10.418.10">
    <property type="entry name" value="Calponin-like domain"/>
    <property type="match status" value="2"/>
</dbReference>
<dbReference type="CDD" id="cd10571">
    <property type="entry name" value="PH_beta_spectrin"/>
    <property type="match status" value="1"/>
</dbReference>
<dbReference type="Gene3D" id="2.30.29.30">
    <property type="entry name" value="Pleckstrin-homology domain (PH domain)/Phosphotyrosine-binding domain (PTB)"/>
    <property type="match status" value="1"/>
</dbReference>
<dbReference type="SMART" id="SM00150">
    <property type="entry name" value="SPEC"/>
    <property type="match status" value="17"/>
</dbReference>
<evidence type="ECO:0000256" key="8">
    <source>
        <dbReference type="PIRNR" id="PIRNR002297"/>
    </source>
</evidence>
<keyword evidence="3 8" id="KW-0117">Actin capping</keyword>
<evidence type="ECO:0000256" key="10">
    <source>
        <dbReference type="SAM" id="MobiDB-lite"/>
    </source>
</evidence>
<organism evidence="13 14">
    <name type="scientific">Clavelina lepadiformis</name>
    <name type="common">Light-bulb sea squirt</name>
    <name type="synonym">Ascidia lepadiformis</name>
    <dbReference type="NCBI Taxonomy" id="159417"/>
    <lineage>
        <taxon>Eukaryota</taxon>
        <taxon>Metazoa</taxon>
        <taxon>Chordata</taxon>
        <taxon>Tunicata</taxon>
        <taxon>Ascidiacea</taxon>
        <taxon>Aplousobranchia</taxon>
        <taxon>Clavelinidae</taxon>
        <taxon>Clavelina</taxon>
    </lineage>
</organism>
<dbReference type="CDD" id="cd00176">
    <property type="entry name" value="SPEC"/>
    <property type="match status" value="8"/>
</dbReference>
<dbReference type="SUPFAM" id="SSF47576">
    <property type="entry name" value="Calponin-homology domain, CH-domain"/>
    <property type="match status" value="1"/>
</dbReference>
<feature type="region of interest" description="Disordered" evidence="10">
    <location>
        <begin position="2305"/>
        <end position="2344"/>
    </location>
</feature>
<dbReference type="InterPro" id="IPR002017">
    <property type="entry name" value="Spectrin_repeat"/>
</dbReference>
<evidence type="ECO:0000256" key="4">
    <source>
        <dbReference type="ARBA" id="ARBA00022490"/>
    </source>
</evidence>
<dbReference type="CDD" id="cd21248">
    <property type="entry name" value="CH_SPTB_like_rpt2"/>
    <property type="match status" value="1"/>
</dbReference>
<dbReference type="PIRSF" id="PIRSF002297">
    <property type="entry name" value="Spectrin_beta_subunit"/>
    <property type="match status" value="1"/>
</dbReference>
<dbReference type="CDD" id="cd21246">
    <property type="entry name" value="CH_SPTB-like_rpt1"/>
    <property type="match status" value="1"/>
</dbReference>
<dbReference type="EMBL" id="CAWYQH010000152">
    <property type="protein sequence ID" value="CAK8696287.1"/>
    <property type="molecule type" value="Genomic_DNA"/>
</dbReference>
<evidence type="ECO:0000256" key="6">
    <source>
        <dbReference type="ARBA" id="ARBA00023203"/>
    </source>
</evidence>
<comment type="caution">
    <text evidence="13">The sequence shown here is derived from an EMBL/GenBank/DDBJ whole genome shotgun (WGS) entry which is preliminary data.</text>
</comment>
<dbReference type="InterPro" id="IPR018159">
    <property type="entry name" value="Spectrin/alpha-actinin"/>
</dbReference>
<dbReference type="SUPFAM" id="SSF50729">
    <property type="entry name" value="PH domain-like"/>
    <property type="match status" value="1"/>
</dbReference>
<dbReference type="InterPro" id="IPR001715">
    <property type="entry name" value="CH_dom"/>
</dbReference>
<dbReference type="Pfam" id="PF00435">
    <property type="entry name" value="Spectrin"/>
    <property type="match status" value="16"/>
</dbReference>
<dbReference type="Gene3D" id="1.20.58.60">
    <property type="match status" value="13"/>
</dbReference>
<dbReference type="PROSITE" id="PS00019">
    <property type="entry name" value="ACTININ_1"/>
    <property type="match status" value="1"/>
</dbReference>
<dbReference type="InterPro" id="IPR001849">
    <property type="entry name" value="PH_domain"/>
</dbReference>
<dbReference type="PRINTS" id="PR00683">
    <property type="entry name" value="SPECTRINPH"/>
</dbReference>
<dbReference type="InterPro" id="IPR001605">
    <property type="entry name" value="PH_dom-spectrin-type"/>
</dbReference>
<keyword evidence="7 8" id="KW-0206">Cytoskeleton</keyword>
<keyword evidence="9" id="KW-0175">Coiled coil</keyword>
<dbReference type="SUPFAM" id="SSF46966">
    <property type="entry name" value="Spectrin repeat"/>
    <property type="match status" value="15"/>
</dbReference>
<protein>
    <recommendedName>
        <fullName evidence="8">Spectrin beta chain</fullName>
    </recommendedName>
</protein>
<keyword evidence="5" id="KW-0677">Repeat</keyword>
<feature type="coiled-coil region" evidence="9">
    <location>
        <begin position="787"/>
        <end position="856"/>
    </location>
</feature>
<dbReference type="SMART" id="SM00233">
    <property type="entry name" value="PH"/>
    <property type="match status" value="1"/>
</dbReference>
<dbReference type="InterPro" id="IPR011993">
    <property type="entry name" value="PH-like_dom_sf"/>
</dbReference>
<dbReference type="SMART" id="SM00033">
    <property type="entry name" value="CH"/>
    <property type="match status" value="2"/>
</dbReference>
<feature type="region of interest" description="Disordered" evidence="10">
    <location>
        <begin position="2104"/>
        <end position="2141"/>
    </location>
</feature>
<keyword evidence="4 8" id="KW-0963">Cytoplasm</keyword>
<dbReference type="PANTHER" id="PTHR11915">
    <property type="entry name" value="SPECTRIN/FILAMIN RELATED CYTOSKELETAL PROTEIN"/>
    <property type="match status" value="1"/>
</dbReference>
<feature type="compositionally biased region" description="Polar residues" evidence="10">
    <location>
        <begin position="2305"/>
        <end position="2326"/>
    </location>
</feature>
<feature type="domain" description="PH" evidence="11">
    <location>
        <begin position="2195"/>
        <end position="2305"/>
    </location>
</feature>
<dbReference type="PROSITE" id="PS50003">
    <property type="entry name" value="PH_DOMAIN"/>
    <property type="match status" value="1"/>
</dbReference>
<feature type="coiled-coil region" evidence="9">
    <location>
        <begin position="1264"/>
        <end position="1291"/>
    </location>
</feature>
<evidence type="ECO:0000256" key="7">
    <source>
        <dbReference type="ARBA" id="ARBA00023212"/>
    </source>
</evidence>
<dbReference type="InterPro" id="IPR001589">
    <property type="entry name" value="Actinin_actin-bd_CS"/>
</dbReference>
<feature type="coiled-coil region" evidence="9">
    <location>
        <begin position="1109"/>
        <end position="1136"/>
    </location>
</feature>
<sequence>MYSSSDESSVPTSPRRKSSATSLTRPRSGSHIFEDPNFGTSAYNYTQADGRIRQLQDEREEVQKKTFTKWVNSHLVRVSCRIQDLYMDLRDGRMLMKLLEILSGEKLPKPTRGKMRIHCLENTEKALQFLKSKKVHLENMGSHDIVDGNHRLILGLIWTIILRFQIQDISVETEDSRETRSAKDALLLWCQMKTAGYANVNVFNFTTSWRDGLAFNAIIHKHRPDLVDYDSLKRSNALHNLQNAFNVAEQHLGLTKLLDPEDIVVERPDEKSIITYVVTYYHYFSKMKAIAVEGKRIGKVLDNALESNKMVEKYDTLASDLLEWIEQTIMILNDRTFANSLSGVSAQLAAFNNYRTQEKPLKFEEKGNLEVLLFTLQSKMRANNQKPFIPKEGKLVSDINKAWELLEKAEHGRELALRNELLRQERLEHLASRFDRKAAMRETWLSENQRLVTQDNFGGDLAAVEAATKKHEAIETDVKAYEERVQAVVAVANELQREDYHDIDRINDRKDNVLQLWEYLLELLRGRRSRLELNVRLQLMFQEMISLLDWMEDMKGQVEREDLGQHLVSVEDMLQKHSLLEQDIAVHGDRVKAIEDQSLEFLNPTDEGYSACEPSAVSDRVGGVRDTYDDLCCLAAKRRAKLEESRRMHQFFATMTEEVAWAREKEQVMMSDDVGRDLTSVHSLVTKQKALEDEMKGRKSALENTVASGEELIKQDHFASDDIRSRINSISEQWENLEQLATARKTRLQEAENLYQFYADADDVDNWLVDTYRIVSNDDCGRDEQSVQALIKKHAQVQEELKDYEAVIKALDDQAAALTERDQESVDVQERLRSINSRYKELLNFAKQRKEKLIDARSLYKFFSEADTVLAWIDEKEQVLHSMIIPDNIEDMELVQHRFEGYEKEINKHAPQIAVINQMARQLVMAQHPNTDDVTAKQNNLNTRWAALRELLEERRELLASAKGLHGFCLECDETEGWIKDKARLLAGSGGDDQLNNRDLAGVVALQRKLSSMERDLAAIQAKLDDLRSEAERLSDKHPEEADEIRKKFEQMENVWNELRKMLRQREDSLGAAGNLQKFLKDLDRFQAWLSATQTAIASEDMPQSLPEAEKLLQQHQAIKLEIDNYQDDYDQIKETGKQVTAGREDEPQYMFLGQRLQALDQGWDELGKMWENRNKFLNQALEYQTFIRDCKQAEQLLSNQEYALDGAKRSAAACTSPDVAEEILKKHESFMATMPGAEERVDVVLDDAKRLGEPEHHAADQICERADKVRERQKKNREEAEEVTALLRENLQMQRFLSDCDELSEWINEKMLTAKDASYSDARNLHSKWQKHKAFTAELAGNKDRLERLEEEAAQLVEVKPERSEEIEARMEELQRYWSELEDCTKGKEKTLFDAHKAELFTQSCEELEKFAFQMEQQLDSDDVGKDLASVNALMKDYIAHEDEIAIRKQEVEELESQMLQPLEGNESECVGPKHIEIKERIENLSKPLENRKAALQASKQLHQFFRDVEDEKLWVDEKMPQAASVEHGNSLQTVQTLQKKHQSLTSEIAGHEPIIQEVCNREVAMATEDISHTDRIIEKCNELQDKWTNLLEEVDARKERLVEAENAQQYYFDANEAISWMGEQELYMMSDEKAKDAQGATKMLKKHQAQEQSVDDFADTIQELSKISRNLVDCQHPESEQIAACQVQVDHTYAALKDLAEERHLKLRERCDLFRLSREIDDLEQWIAQKEAIATSQETGQDFEHVTMLQEQFNEFKRDTIKTGEERISDANRLSDDLISVGHSDAAEIANWKDTINEAWADLLELIETRVQMLAASYSLHKFYYDASETLARIQEKHHQVPDDLGRDYISVEDFQRKHDIFAQDIKAIGAQVESVTSSRKSLEVSYAGDDLEQIVKKEQAVVDAWNDLLNLVRKRAALLSDALNKYRFFNMYRDLMTWMEGTLCQIDLQDKPKDVSGVESAIIVHQGTKADIEARNDSFEECISLGKQLISTGHYASDEVKEKLDTLTEKRNQVVDRWQEKWDWLNLMLQVYQFAHDAATCDAWLQQQNFLLNDMAVDSCQSVADVEQLLRRLDGFDKAVIPWESRFTGLEELTDMEIREEETRKRAQEKMEQEKQEQEENERRDREEEERKQQLRKEAELEAERVQAIVDAEKEAAEAPVNGELVVNGVVEEESGGAGDEVDFARKKSCEPPTHEGFLQRKQEMDADGKRASHRSWNNIFLVIQDKQLTFYKDPKSATSRQSYHGEHPVDLTDVVCDVAADYKKRKHVMRLKLANGSEYLLQTKDDDEMQMWISRFQNLNSSANSGVSTPSRVSQVISSPNEASPKGKKRRSLLKGNKKK</sequence>